<gene>
    <name evidence="1" type="ORF">HHL23_20705</name>
</gene>
<proteinExistence type="predicted"/>
<dbReference type="RefSeq" id="WP_169236642.1">
    <property type="nucleotide sequence ID" value="NZ_JABBGI010000039.1"/>
</dbReference>
<protein>
    <submittedName>
        <fullName evidence="1">Uncharacterized protein</fullName>
    </submittedName>
</protein>
<comment type="caution">
    <text evidence="1">The sequence shown here is derived from an EMBL/GenBank/DDBJ whole genome shotgun (WGS) entry which is preliminary data.</text>
</comment>
<dbReference type="EMBL" id="JABBGI010000039">
    <property type="protein sequence ID" value="NML72188.1"/>
    <property type="molecule type" value="Genomic_DNA"/>
</dbReference>
<keyword evidence="2" id="KW-1185">Reference proteome</keyword>
<reference evidence="1 2" key="1">
    <citation type="submission" date="2020-04" db="EMBL/GenBank/DDBJ databases">
        <title>Chryseobacterium sp. RP-3-3 sp. nov., isolated from Jeju soil.</title>
        <authorList>
            <person name="Dahal R.H."/>
        </authorList>
    </citation>
    <scope>NUCLEOTIDE SEQUENCE [LARGE SCALE GENOMIC DNA]</scope>
    <source>
        <strain evidence="1 2">RP-3-3</strain>
    </source>
</reference>
<dbReference type="Proteomes" id="UP000544054">
    <property type="component" value="Unassembled WGS sequence"/>
</dbReference>
<evidence type="ECO:0000313" key="1">
    <source>
        <dbReference type="EMBL" id="NML72188.1"/>
    </source>
</evidence>
<evidence type="ECO:0000313" key="2">
    <source>
        <dbReference type="Proteomes" id="UP000544054"/>
    </source>
</evidence>
<name>A0A7Y0ARM3_9FLAO</name>
<dbReference type="AlphaFoldDB" id="A0A7Y0ARM3"/>
<organism evidence="1 2">
    <name type="scientific">Chryseobacterium antibioticum</name>
    <dbReference type="NCBI Taxonomy" id="2728847"/>
    <lineage>
        <taxon>Bacteria</taxon>
        <taxon>Pseudomonadati</taxon>
        <taxon>Bacteroidota</taxon>
        <taxon>Flavobacteriia</taxon>
        <taxon>Flavobacteriales</taxon>
        <taxon>Weeksellaceae</taxon>
        <taxon>Chryseobacterium group</taxon>
        <taxon>Chryseobacterium</taxon>
    </lineage>
</organism>
<accession>A0A7Y0ARM3</accession>
<sequence length="218" mass="24363">MLFPRLTTAQRDAIAPSTTDQDVNGLFVYNTDNKCYEFWNLTKWGSMCNDSADVPLSNVKLLSYEQDLTYTFATPLFIDFFNSFDNFGPFPSSIIRTDGSSLTPDKLQYTNFSSINFQDYDIIGFSYRPYVDLSIAEVNALVTFANTPGKHLYFFTESYTQSGKLSLLNQLIGDITLTATDIVASIGSNGDTNPAGPCYYIKADPLNSPFLSRSIRSH</sequence>